<protein>
    <submittedName>
        <fullName evidence="10">FtsX-like permease family protein</fullName>
    </submittedName>
</protein>
<feature type="transmembrane region" description="Helical" evidence="7">
    <location>
        <begin position="362"/>
        <end position="382"/>
    </location>
</feature>
<proteinExistence type="inferred from homology"/>
<feature type="domain" description="ABC3 transporter permease C-terminal" evidence="8">
    <location>
        <begin position="662"/>
        <end position="778"/>
    </location>
</feature>
<evidence type="ECO:0000256" key="1">
    <source>
        <dbReference type="ARBA" id="ARBA00004651"/>
    </source>
</evidence>
<feature type="transmembrane region" description="Helical" evidence="7">
    <location>
        <begin position="270"/>
        <end position="292"/>
    </location>
</feature>
<accession>A0A1D9G6R3</accession>
<evidence type="ECO:0000259" key="9">
    <source>
        <dbReference type="Pfam" id="PF12704"/>
    </source>
</evidence>
<evidence type="ECO:0000256" key="5">
    <source>
        <dbReference type="ARBA" id="ARBA00022989"/>
    </source>
</evidence>
<sequence length="788" mass="87057">MNSLDRKLLRDLWQLRGQVIAIALVVACGIASFVLARSAYSSLLLTQDTYYNRYHFAQVFASLKRAPENLKSQIAAIPGIAQTQTRIVVDVTLDVPGLTEPATGRLISIPERRISILNDLFISQGRYIEPGQGDEVIVSEAFAQANQLNLGDTMGAIINGRWEKLRIVGIALSPEYVYEVRGAGEIFPDNRRFGVVWIAREALGKAFDLDGAFNDVSLSLIPGAQEREIISRLDRLLQRYGGLGAYGREDQLSHQILADELSSLEVSATFMPSIFLAIASLLLHVVLSRLIGTQREQIAVLKAFGYSNLTIGIHYLKFVLAIVSVGGILGSMVGLGLGNGLTQAYAEFFRFPLLRYDVSSDLVATAIIVSFSAAAIGGLMAVRRAISLPPAQAMRPEPPAEFKPTIIERLGLKQFFSPAGRIILRNLERKPIQAFLSIMGIAVAVAILLTGLYIGDALTYLMDFQFRQVQREDLTIIFNQPRPARTRYEITHLPGVIRSEPFRIVPVRLRFDHHTYRSALTGIDPAGEFRRLLNKNWYTVHLPPDGVVMTTKLAEILGVTPGDTLTVEVLEGSRPVHQVPVVGLVDELIGVSIYMDIHALNRLMREGQTISGAYLSVDPHLASQFYYRLKRLPAITGITTREASLESFEEISAKHLQVFTAVLVIFACIITFSVVYNSARIALSERGRELASLRIMGFTRAEIAFILLGEEVILTLLALPIGFGLGYGLAALMSLAYNSELYRFPLIITKDTYAFTFVIVIVAALCSGLIIRIKLNRLDLIAVLKTRE</sequence>
<feature type="transmembrane region" description="Helical" evidence="7">
    <location>
        <begin position="20"/>
        <end position="40"/>
    </location>
</feature>
<dbReference type="GO" id="GO:0044874">
    <property type="term" value="P:lipoprotein localization to outer membrane"/>
    <property type="evidence" value="ECO:0007669"/>
    <property type="project" value="TreeGrafter"/>
</dbReference>
<evidence type="ECO:0000313" key="10">
    <source>
        <dbReference type="EMBL" id="AOY83273.1"/>
    </source>
</evidence>
<comment type="similarity">
    <text evidence="2">Belongs to the ABC-4 integral membrane protein family. LolC/E subfamily.</text>
</comment>
<feature type="domain" description="MacB-like periplasmic core" evidence="9">
    <location>
        <begin position="435"/>
        <end position="619"/>
    </location>
</feature>
<evidence type="ECO:0000256" key="7">
    <source>
        <dbReference type="SAM" id="Phobius"/>
    </source>
</evidence>
<dbReference type="InterPro" id="IPR003838">
    <property type="entry name" value="ABC3_permease_C"/>
</dbReference>
<feature type="transmembrane region" description="Helical" evidence="7">
    <location>
        <begin position="434"/>
        <end position="455"/>
    </location>
</feature>
<dbReference type="PROSITE" id="PS51257">
    <property type="entry name" value="PROKAR_LIPOPROTEIN"/>
    <property type="match status" value="1"/>
</dbReference>
<dbReference type="PANTHER" id="PTHR30489:SF0">
    <property type="entry name" value="LIPOPROTEIN-RELEASING SYSTEM TRANSMEMBRANE PROTEIN LOLE"/>
    <property type="match status" value="1"/>
</dbReference>
<feature type="domain" description="ABC3 transporter permease C-terminal" evidence="8">
    <location>
        <begin position="270"/>
        <end position="390"/>
    </location>
</feature>
<comment type="subcellular location">
    <subcellularLocation>
        <location evidence="1">Cell membrane</location>
        <topology evidence="1">Multi-pass membrane protein</topology>
    </subcellularLocation>
</comment>
<dbReference type="PANTHER" id="PTHR30489">
    <property type="entry name" value="LIPOPROTEIN-RELEASING SYSTEM TRANSMEMBRANE PROTEIN LOLE"/>
    <property type="match status" value="1"/>
</dbReference>
<organism evidence="10 11">
    <name type="scientific">Moorena producens (strain JHB)</name>
    <dbReference type="NCBI Taxonomy" id="1454205"/>
    <lineage>
        <taxon>Bacteria</taxon>
        <taxon>Bacillati</taxon>
        <taxon>Cyanobacteriota</taxon>
        <taxon>Cyanophyceae</taxon>
        <taxon>Coleofasciculales</taxon>
        <taxon>Coleofasciculaceae</taxon>
        <taxon>Moorena</taxon>
    </lineage>
</organism>
<evidence type="ECO:0000259" key="8">
    <source>
        <dbReference type="Pfam" id="PF02687"/>
    </source>
</evidence>
<dbReference type="Pfam" id="PF02687">
    <property type="entry name" value="FtsX"/>
    <property type="match status" value="2"/>
</dbReference>
<dbReference type="InterPro" id="IPR025857">
    <property type="entry name" value="MacB_PCD"/>
</dbReference>
<evidence type="ECO:0000313" key="11">
    <source>
        <dbReference type="Proteomes" id="UP000176944"/>
    </source>
</evidence>
<feature type="transmembrane region" description="Helical" evidence="7">
    <location>
        <begin position="658"/>
        <end position="683"/>
    </location>
</feature>
<dbReference type="AlphaFoldDB" id="A0A1D9G6R3"/>
<name>A0A1D9G6R3_MOOP1</name>
<evidence type="ECO:0000256" key="3">
    <source>
        <dbReference type="ARBA" id="ARBA00022475"/>
    </source>
</evidence>
<feature type="transmembrane region" description="Helical" evidence="7">
    <location>
        <begin position="753"/>
        <end position="771"/>
    </location>
</feature>
<keyword evidence="3" id="KW-1003">Cell membrane</keyword>
<feature type="transmembrane region" description="Helical" evidence="7">
    <location>
        <begin position="704"/>
        <end position="733"/>
    </location>
</feature>
<dbReference type="GO" id="GO:0098797">
    <property type="term" value="C:plasma membrane protein complex"/>
    <property type="evidence" value="ECO:0007669"/>
    <property type="project" value="TreeGrafter"/>
</dbReference>
<evidence type="ECO:0000256" key="4">
    <source>
        <dbReference type="ARBA" id="ARBA00022692"/>
    </source>
</evidence>
<evidence type="ECO:0000256" key="6">
    <source>
        <dbReference type="ARBA" id="ARBA00023136"/>
    </source>
</evidence>
<dbReference type="EMBL" id="CP017708">
    <property type="protein sequence ID" value="AOY83273.1"/>
    <property type="molecule type" value="Genomic_DNA"/>
</dbReference>
<keyword evidence="4 7" id="KW-0812">Transmembrane</keyword>
<dbReference type="Proteomes" id="UP000176944">
    <property type="component" value="Chromosome"/>
</dbReference>
<reference evidence="11" key="1">
    <citation type="submission" date="2016-10" db="EMBL/GenBank/DDBJ databases">
        <title>Comparative genomics uncovers the prolific and rare metabolic potential of the cyanobacterial genus Moorea.</title>
        <authorList>
            <person name="Leao T."/>
            <person name="Castelao G."/>
            <person name="Korobeynikov A."/>
            <person name="Monroe E.A."/>
            <person name="Podell S."/>
            <person name="Glukhov E."/>
            <person name="Allen E."/>
            <person name="Gerwick W.H."/>
            <person name="Gerwick L."/>
        </authorList>
    </citation>
    <scope>NUCLEOTIDE SEQUENCE [LARGE SCALE GENOMIC DNA]</scope>
    <source>
        <strain evidence="11">JHB</strain>
    </source>
</reference>
<keyword evidence="6 7" id="KW-0472">Membrane</keyword>
<dbReference type="InterPro" id="IPR051447">
    <property type="entry name" value="Lipoprotein-release_system"/>
</dbReference>
<evidence type="ECO:0000256" key="2">
    <source>
        <dbReference type="ARBA" id="ARBA00005236"/>
    </source>
</evidence>
<dbReference type="Pfam" id="PF12704">
    <property type="entry name" value="MacB_PCD"/>
    <property type="match status" value="1"/>
</dbReference>
<keyword evidence="5 7" id="KW-1133">Transmembrane helix</keyword>
<gene>
    <name evidence="10" type="ORF">BJP36_28465</name>
</gene>
<feature type="transmembrane region" description="Helical" evidence="7">
    <location>
        <begin position="318"/>
        <end position="342"/>
    </location>
</feature>